<dbReference type="Proteomes" id="UP000279089">
    <property type="component" value="Unassembled WGS sequence"/>
</dbReference>
<dbReference type="Gene3D" id="2.60.40.1120">
    <property type="entry name" value="Carboxypeptidase-like, regulatory domain"/>
    <property type="match status" value="1"/>
</dbReference>
<dbReference type="SUPFAM" id="SSF49464">
    <property type="entry name" value="Carboxypeptidase regulatory domain-like"/>
    <property type="match status" value="1"/>
</dbReference>
<keyword evidence="2" id="KW-1185">Reference proteome</keyword>
<gene>
    <name evidence="1" type="ORF">EG028_15910</name>
</gene>
<dbReference type="RefSeq" id="WP_120517511.1">
    <property type="nucleotide sequence ID" value="NZ_QXZY01000009.1"/>
</dbReference>
<dbReference type="Pfam" id="PF18939">
    <property type="entry name" value="DUF5686"/>
    <property type="match status" value="1"/>
</dbReference>
<dbReference type="Pfam" id="PF13715">
    <property type="entry name" value="CarbopepD_reg_2"/>
    <property type="match status" value="1"/>
</dbReference>
<keyword evidence="1" id="KW-0378">Hydrolase</keyword>
<keyword evidence="1" id="KW-0121">Carboxypeptidase</keyword>
<evidence type="ECO:0000313" key="1">
    <source>
        <dbReference type="EMBL" id="RPD40140.1"/>
    </source>
</evidence>
<evidence type="ECO:0000313" key="2">
    <source>
        <dbReference type="Proteomes" id="UP000279089"/>
    </source>
</evidence>
<keyword evidence="1" id="KW-0645">Protease</keyword>
<name>A0A3N4MJ68_9BACT</name>
<dbReference type="InterPro" id="IPR008969">
    <property type="entry name" value="CarboxyPept-like_regulatory"/>
</dbReference>
<accession>A0A3N4MJ68</accession>
<dbReference type="InterPro" id="IPR043741">
    <property type="entry name" value="DUF5686"/>
</dbReference>
<dbReference type="GO" id="GO:0004180">
    <property type="term" value="F:carboxypeptidase activity"/>
    <property type="evidence" value="ECO:0007669"/>
    <property type="project" value="UniProtKB-KW"/>
</dbReference>
<protein>
    <submittedName>
        <fullName evidence="1">Carboxypeptidase-like regulatory domain-containing protein</fullName>
    </submittedName>
</protein>
<organism evidence="1 2">
    <name type="scientific">Chitinophaga barathri</name>
    <dbReference type="NCBI Taxonomy" id="1647451"/>
    <lineage>
        <taxon>Bacteria</taxon>
        <taxon>Pseudomonadati</taxon>
        <taxon>Bacteroidota</taxon>
        <taxon>Chitinophagia</taxon>
        <taxon>Chitinophagales</taxon>
        <taxon>Chitinophagaceae</taxon>
        <taxon>Chitinophaga</taxon>
    </lineage>
</organism>
<dbReference type="EMBL" id="RMBX01000008">
    <property type="protein sequence ID" value="RPD40140.1"/>
    <property type="molecule type" value="Genomic_DNA"/>
</dbReference>
<reference evidence="2" key="1">
    <citation type="submission" date="2018-11" db="EMBL/GenBank/DDBJ databases">
        <title>Chitinophaga lutea sp.nov., isolate from arsenic contaminated soil.</title>
        <authorList>
            <person name="Zong Y."/>
        </authorList>
    </citation>
    <scope>NUCLEOTIDE SEQUENCE [LARGE SCALE GENOMIC DNA]</scope>
    <source>
        <strain evidence="2">YLT18</strain>
    </source>
</reference>
<sequence>MTGRKRTIALIFCIISFLPISAQYKISGKVKDAHTQELIPFATLQFVGTNTGMVTDAEGSFLFELPAIPSDSLMVRVMGYQRTVLFVDKSLKEQTLNFEISRGDVSLKQHEVKANVNFALILLRHIIRRKPYNNYDRLSNYRYEIYNKLELDIKNLNTTKLSRNRFTKPFSFILQNIDSTSETKPFLPVFLTESISDYYFQRSPKKTKEIIKASRTSGLDNESVSKFLGGMYQNINIYDNNIPVFDKSFASPISSNGALYYTYRITDTQYVNQQRFIKMNFQPRRKGENAFIGEMWVQDSTYAIQKMTMSVPGDANINFVRKISMVQEYKPFPDSSGWFLAKDKFVVDFWTPGLKPTKTMDFIGRKTTTYEKVMVNDTSVTNLFTEKRYPENIVLTDSARFRSESFWDSTRHEGLTKNEQSIYKMVDTLQKMPLFQKYSNTIRFLATGYKPFGMLEWGPYWYVFSQNRLEGFRTRLDLGTTPKFAKDLYLNGYLAYGFTDQHFKGKMSALWLLKRHPRMYVYGSFIRDLDNGANYYDEVGTDNIFSLAIRKPGVPQKFMLIDEKRAEFYKEYFSGFSHHLSVVHKQFMPFAPLPTGTFFPHNGDGLDPLTNMEVAVKLRYAFREEFLEGNYYRYSLGSKFPIVEVKYSLGLKGVLKSNYNYHKASFTVSDYVKTPPFGHIYYNFFAGKIFSNGALPYTMLEIHPGNEIYYYNKYAFNMMNRYEFISDQYAGFNIEHTIGSGIFNYIPGVRKLKFRQFWTAKGVIGKLSEANKSLNLTAGYPFKTLEGSPYIELGTGVENIFKFLRVDFVWRVAPKPLPFEAYERRFGIFGSFKLQF</sequence>
<proteinExistence type="predicted"/>
<dbReference type="AlphaFoldDB" id="A0A3N4MJ68"/>
<comment type="caution">
    <text evidence="1">The sequence shown here is derived from an EMBL/GenBank/DDBJ whole genome shotgun (WGS) entry which is preliminary data.</text>
</comment>
<dbReference type="OrthoDB" id="983143at2"/>